<keyword evidence="3" id="KW-1185">Reference proteome</keyword>
<organism evidence="2 3">
    <name type="scientific">Clonostachys byssicola</name>
    <dbReference type="NCBI Taxonomy" id="160290"/>
    <lineage>
        <taxon>Eukaryota</taxon>
        <taxon>Fungi</taxon>
        <taxon>Dikarya</taxon>
        <taxon>Ascomycota</taxon>
        <taxon>Pezizomycotina</taxon>
        <taxon>Sordariomycetes</taxon>
        <taxon>Hypocreomycetidae</taxon>
        <taxon>Hypocreales</taxon>
        <taxon>Bionectriaceae</taxon>
        <taxon>Clonostachys</taxon>
    </lineage>
</organism>
<accession>A0A9N9UI45</accession>
<dbReference type="Proteomes" id="UP000754883">
    <property type="component" value="Unassembled WGS sequence"/>
</dbReference>
<feature type="compositionally biased region" description="Low complexity" evidence="1">
    <location>
        <begin position="466"/>
        <end position="481"/>
    </location>
</feature>
<proteinExistence type="predicted"/>
<gene>
    <name evidence="2" type="ORF">CBYS24578_00005221</name>
</gene>
<feature type="compositionally biased region" description="Polar residues" evidence="1">
    <location>
        <begin position="482"/>
        <end position="533"/>
    </location>
</feature>
<evidence type="ECO:0000313" key="3">
    <source>
        <dbReference type="Proteomes" id="UP000754883"/>
    </source>
</evidence>
<reference evidence="2" key="1">
    <citation type="submission" date="2021-10" db="EMBL/GenBank/DDBJ databases">
        <authorList>
            <person name="Piombo E."/>
        </authorList>
    </citation>
    <scope>NUCLEOTIDE SEQUENCE</scope>
</reference>
<feature type="region of interest" description="Disordered" evidence="1">
    <location>
        <begin position="574"/>
        <end position="665"/>
    </location>
</feature>
<sequence>MEPPRKPLATKERLAAIAAMSDDEFVLFALDHVKQIGKCTVTTSEAWSEDLTTDHQQHIAQRFREAAERITEFNGDVFNNSMEQVIRDSDIVGLDRIHHHKQTKEFKGPVELSEEEKNWERWHHKKLLKEGGRPCYDIDDLDEVAKNPELKYHITSPWMHYEAALWKDKYADAKVFTKQHDHWARFRIWQRVNRNHDGPAYPTYRVGTSGDALGAPTLKWYKEKSFVEFQKYEKTVLSILKECGIPPPAALELRLKNQDELVTWQEYLCFIYLHLGWATQEMVDHRLNGEDFLENLRSNGHVPEGTTLKDVESMMFKASVRTPVLPIDGVRRSLQQQKEVLLKRLKEAVDGEAKAGVDDEIRLLDENYEANEQRERDLAEKCWELTYSPYETDWPWCIAARKVFCYERLAVWARDQIPLVRAELKGRKDCKECKARDQATTATDQALVITDQIIVVIDQAPTVTEQTLTTTEQTPAPTDQTNVVTDQASADTEQSPAVSGQTPATTDQAGKAAQSNPLTAGDIQESQVSSVEGNSLAPHNPIIERTTRDQAVQVDIFTESRAVENDIVIVASPTSAEPQPVLQSEDAPRSRKRKATAPVEAPRRSKRVATLKVKKEEEAAAAAREETEEQSQPPGKARKTKAAPKSKPKSTTAPKSKAKSKAKRK</sequence>
<protein>
    <submittedName>
        <fullName evidence="2">Uncharacterized protein</fullName>
    </submittedName>
</protein>
<evidence type="ECO:0000256" key="1">
    <source>
        <dbReference type="SAM" id="MobiDB-lite"/>
    </source>
</evidence>
<dbReference type="OrthoDB" id="5419928at2759"/>
<evidence type="ECO:0000313" key="2">
    <source>
        <dbReference type="EMBL" id="CAG9989527.1"/>
    </source>
</evidence>
<feature type="compositionally biased region" description="Basic residues" evidence="1">
    <location>
        <begin position="656"/>
        <end position="665"/>
    </location>
</feature>
<dbReference type="EMBL" id="CABFNO020001467">
    <property type="protein sequence ID" value="CAG9989527.1"/>
    <property type="molecule type" value="Genomic_DNA"/>
</dbReference>
<feature type="region of interest" description="Disordered" evidence="1">
    <location>
        <begin position="466"/>
        <end position="546"/>
    </location>
</feature>
<comment type="caution">
    <text evidence="2">The sequence shown here is derived from an EMBL/GenBank/DDBJ whole genome shotgun (WGS) entry which is preliminary data.</text>
</comment>
<dbReference type="AlphaFoldDB" id="A0A9N9UI45"/>
<name>A0A9N9UI45_9HYPO</name>
<feature type="compositionally biased region" description="Basic residues" evidence="1">
    <location>
        <begin position="636"/>
        <end position="648"/>
    </location>
</feature>